<dbReference type="KEGG" id="dmm:dnm_037490"/>
<evidence type="ECO:0000313" key="1">
    <source>
        <dbReference type="EMBL" id="QTA87714.1"/>
    </source>
</evidence>
<protein>
    <submittedName>
        <fullName evidence="1">Uncharacterized protein</fullName>
    </submittedName>
</protein>
<gene>
    <name evidence="1" type="ORF">dnm_037490</name>
</gene>
<name>A0A975BMH1_9BACT</name>
<dbReference type="EMBL" id="CP061800">
    <property type="protein sequence ID" value="QTA87714.1"/>
    <property type="molecule type" value="Genomic_DNA"/>
</dbReference>
<accession>A0A975BMH1</accession>
<dbReference type="Proteomes" id="UP000663722">
    <property type="component" value="Chromosome"/>
</dbReference>
<reference evidence="1" key="1">
    <citation type="journal article" date="2021" name="Microb. Physiol.">
        <title>Proteogenomic Insights into the Physiology of Marine, Sulfate-Reducing, Filamentous Desulfonema limicola and Desulfonema magnum.</title>
        <authorList>
            <person name="Schnaars V."/>
            <person name="Wohlbrand L."/>
            <person name="Scheve S."/>
            <person name="Hinrichs C."/>
            <person name="Reinhardt R."/>
            <person name="Rabus R."/>
        </authorList>
    </citation>
    <scope>NUCLEOTIDE SEQUENCE</scope>
    <source>
        <strain evidence="1">4be13</strain>
    </source>
</reference>
<evidence type="ECO:0000313" key="2">
    <source>
        <dbReference type="Proteomes" id="UP000663722"/>
    </source>
</evidence>
<organism evidence="1 2">
    <name type="scientific">Desulfonema magnum</name>
    <dbReference type="NCBI Taxonomy" id="45655"/>
    <lineage>
        <taxon>Bacteria</taxon>
        <taxon>Pseudomonadati</taxon>
        <taxon>Thermodesulfobacteriota</taxon>
        <taxon>Desulfobacteria</taxon>
        <taxon>Desulfobacterales</taxon>
        <taxon>Desulfococcaceae</taxon>
        <taxon>Desulfonema</taxon>
    </lineage>
</organism>
<proteinExistence type="predicted"/>
<dbReference type="AlphaFoldDB" id="A0A975BMH1"/>
<keyword evidence="2" id="KW-1185">Reference proteome</keyword>
<sequence length="37" mass="4353">MLRYISFHTTSADGVTRFFYSYRMGFKGKTGYSLAEY</sequence>